<dbReference type="GO" id="GO:0005085">
    <property type="term" value="F:guanyl-nucleotide exchange factor activity"/>
    <property type="evidence" value="ECO:0007669"/>
    <property type="project" value="UniProtKB-KW"/>
</dbReference>
<feature type="coiled-coil region" evidence="6">
    <location>
        <begin position="933"/>
        <end position="974"/>
    </location>
</feature>
<dbReference type="GO" id="GO:0051959">
    <property type="term" value="F:dynein light intermediate chain binding"/>
    <property type="evidence" value="ECO:0007669"/>
    <property type="project" value="TreeGrafter"/>
</dbReference>
<feature type="coiled-coil region" evidence="6">
    <location>
        <begin position="419"/>
        <end position="909"/>
    </location>
</feature>
<feature type="compositionally biased region" description="Polar residues" evidence="7">
    <location>
        <begin position="1807"/>
        <end position="1821"/>
    </location>
</feature>
<feature type="compositionally biased region" description="Polar residues" evidence="7">
    <location>
        <begin position="1962"/>
        <end position="1980"/>
    </location>
</feature>
<keyword evidence="4 6" id="KW-0175">Coiled coil</keyword>
<evidence type="ECO:0000256" key="3">
    <source>
        <dbReference type="ARBA" id="ARBA00022658"/>
    </source>
</evidence>
<evidence type="ECO:0000256" key="6">
    <source>
        <dbReference type="SAM" id="Coils"/>
    </source>
</evidence>
<feature type="region of interest" description="Disordered" evidence="7">
    <location>
        <begin position="180"/>
        <end position="212"/>
    </location>
</feature>
<feature type="compositionally biased region" description="Low complexity" evidence="7">
    <location>
        <begin position="1532"/>
        <end position="1551"/>
    </location>
</feature>
<feature type="compositionally biased region" description="Polar residues" evidence="7">
    <location>
        <begin position="1613"/>
        <end position="1630"/>
    </location>
</feature>
<dbReference type="GO" id="GO:0007165">
    <property type="term" value="P:signal transduction"/>
    <property type="evidence" value="ECO:0007669"/>
    <property type="project" value="UniProtKB-ARBA"/>
</dbReference>
<dbReference type="PANTHER" id="PTHR18947">
    <property type="entry name" value="HOOK PROTEINS"/>
    <property type="match status" value="1"/>
</dbReference>
<evidence type="ECO:0000256" key="4">
    <source>
        <dbReference type="ARBA" id="ARBA00023054"/>
    </source>
</evidence>
<proteinExistence type="inferred from homology"/>
<evidence type="ECO:0000259" key="8">
    <source>
        <dbReference type="PROSITE" id="PS50021"/>
    </source>
</evidence>
<feature type="region of interest" description="Disordered" evidence="7">
    <location>
        <begin position="1875"/>
        <end position="1918"/>
    </location>
</feature>
<dbReference type="FunFam" id="1.10.418.10:FF:000035">
    <property type="entry name" value="girdin isoform X1"/>
    <property type="match status" value="1"/>
</dbReference>
<evidence type="ECO:0000256" key="2">
    <source>
        <dbReference type="ARBA" id="ARBA00022490"/>
    </source>
</evidence>
<dbReference type="Pfam" id="PF19047">
    <property type="entry name" value="HOOK_N"/>
    <property type="match status" value="1"/>
</dbReference>
<evidence type="ECO:0000256" key="1">
    <source>
        <dbReference type="ARBA" id="ARBA00004496"/>
    </source>
</evidence>
<dbReference type="Proteomes" id="UP000504602">
    <property type="component" value="Unplaced"/>
</dbReference>
<dbReference type="GO" id="GO:0005737">
    <property type="term" value="C:cytoplasm"/>
    <property type="evidence" value="ECO:0007669"/>
    <property type="project" value="UniProtKB-SubCell"/>
</dbReference>
<organism evidence="9 10">
    <name type="scientific">Geospiza fortis</name>
    <name type="common">Medium ground-finch</name>
    <dbReference type="NCBI Taxonomy" id="48883"/>
    <lineage>
        <taxon>Eukaryota</taxon>
        <taxon>Metazoa</taxon>
        <taxon>Chordata</taxon>
        <taxon>Craniata</taxon>
        <taxon>Vertebrata</taxon>
        <taxon>Euteleostomi</taxon>
        <taxon>Archelosauria</taxon>
        <taxon>Archosauria</taxon>
        <taxon>Dinosauria</taxon>
        <taxon>Saurischia</taxon>
        <taxon>Theropoda</taxon>
        <taxon>Coelurosauria</taxon>
        <taxon>Aves</taxon>
        <taxon>Neognathae</taxon>
        <taxon>Neoaves</taxon>
        <taxon>Telluraves</taxon>
        <taxon>Australaves</taxon>
        <taxon>Passeriformes</taxon>
        <taxon>Thraupidae</taxon>
        <taxon>Geospiza</taxon>
    </lineage>
</organism>
<feature type="region of interest" description="Disordered" evidence="7">
    <location>
        <begin position="1492"/>
        <end position="1553"/>
    </location>
</feature>
<feature type="compositionally biased region" description="Pro residues" evidence="7">
    <location>
        <begin position="187"/>
        <end position="203"/>
    </location>
</feature>
<dbReference type="PROSITE" id="PS50021">
    <property type="entry name" value="CH"/>
    <property type="match status" value="1"/>
</dbReference>
<comment type="subcellular location">
    <subcellularLocation>
        <location evidence="1">Cytoplasm</location>
    </subcellularLocation>
</comment>
<dbReference type="GO" id="GO:0008017">
    <property type="term" value="F:microtubule binding"/>
    <property type="evidence" value="ECO:0007669"/>
    <property type="project" value="TreeGrafter"/>
</dbReference>
<feature type="region of interest" description="Disordered" evidence="7">
    <location>
        <begin position="1592"/>
        <end position="1633"/>
    </location>
</feature>
<accession>A0A8N5HZ41</accession>
<dbReference type="GO" id="GO:0030705">
    <property type="term" value="P:cytoskeleton-dependent intracellular transport"/>
    <property type="evidence" value="ECO:0007669"/>
    <property type="project" value="InterPro"/>
</dbReference>
<feature type="compositionally biased region" description="Basic and acidic residues" evidence="7">
    <location>
        <begin position="1380"/>
        <end position="1389"/>
    </location>
</feature>
<dbReference type="CTD" id="440193"/>
<feature type="domain" description="Calponin-homology (CH)" evidence="8">
    <location>
        <begin position="1"/>
        <end position="93"/>
    </location>
</feature>
<reference evidence="10" key="1">
    <citation type="submission" date="2025-08" db="UniProtKB">
        <authorList>
            <consortium name="RefSeq"/>
        </authorList>
    </citation>
    <scope>IDENTIFICATION</scope>
</reference>
<protein>
    <submittedName>
        <fullName evidence="10">Protein Daple isoform X3</fullName>
    </submittedName>
</protein>
<dbReference type="InterPro" id="IPR043936">
    <property type="entry name" value="HOOK_N"/>
</dbReference>
<dbReference type="GeneID" id="102033368"/>
<keyword evidence="3" id="KW-0344">Guanine-nucleotide releasing factor</keyword>
<dbReference type="GO" id="GO:0005813">
    <property type="term" value="C:centrosome"/>
    <property type="evidence" value="ECO:0007669"/>
    <property type="project" value="TreeGrafter"/>
</dbReference>
<evidence type="ECO:0000256" key="5">
    <source>
        <dbReference type="ARBA" id="ARBA00061299"/>
    </source>
</evidence>
<keyword evidence="2" id="KW-0963">Cytoplasm</keyword>
<comment type="similarity">
    <text evidence="5">Belongs to the CCDC88 family.</text>
</comment>
<feature type="region of interest" description="Disordered" evidence="7">
    <location>
        <begin position="1786"/>
        <end position="1841"/>
    </location>
</feature>
<dbReference type="SUPFAM" id="SSF116907">
    <property type="entry name" value="Hook domain"/>
    <property type="match status" value="1"/>
</dbReference>
<dbReference type="InterPro" id="IPR001715">
    <property type="entry name" value="CH_dom"/>
</dbReference>
<dbReference type="PANTHER" id="PTHR18947:SF31">
    <property type="entry name" value="PROTEIN DAPLE"/>
    <property type="match status" value="1"/>
</dbReference>
<feature type="region of interest" description="Disordered" evidence="7">
    <location>
        <begin position="1380"/>
        <end position="1478"/>
    </location>
</feature>
<feature type="coiled-coil region" evidence="6">
    <location>
        <begin position="999"/>
        <end position="1054"/>
    </location>
</feature>
<feature type="region of interest" description="Disordered" evidence="7">
    <location>
        <begin position="1744"/>
        <end position="1766"/>
    </location>
</feature>
<dbReference type="GO" id="GO:0031122">
    <property type="term" value="P:cytoplasmic microtubule organization"/>
    <property type="evidence" value="ECO:0007669"/>
    <property type="project" value="TreeGrafter"/>
</dbReference>
<feature type="region of interest" description="Disordered" evidence="7">
    <location>
        <begin position="1950"/>
        <end position="1980"/>
    </location>
</feature>
<evidence type="ECO:0000256" key="7">
    <source>
        <dbReference type="SAM" id="MobiDB-lite"/>
    </source>
</evidence>
<dbReference type="RefSeq" id="XP_030922027.1">
    <property type="nucleotide sequence ID" value="XM_031066167.1"/>
</dbReference>
<sequence>MDLVDGVVLNKIMLQIDPRPTNQRVNKHVNNDTYLRVQNLTILIRNIKTYYQEVLQQLIVMNLPNVLMIGKDPLSGKSMDEIKKLLLLVLGCAVQCERKEEFIDRIKQLDIETQAAIVSHIQEVTHNQENVFDLQWLELPDMAPEELESLSRNMVFHLRRLIDERDECTEVIVDLTQERDYLQSQQPPSPLKVPSPDSSPNPANPLSNEEKQHLAVELADTKAKLRRIRQELEEKSEQLADSKHEAEQLTLELQKIKQENMHLASDARSARAYRDELDSLRERANRVERLEMELVRCKEKLHDVEFYKARMEELREDNIVLIETKAMLEEQLTMARARGDKLHELEKENLQLKSKLHDVELDRDTDKKRIEELLEENMVLEIAQKQSMNESAHLGWELEQLSKSTDLADTRKSFVFELNECASSRILKLEKDNQSLQNTIQELRDASLTSRESSLKFVELEKENQQLSKKIEKLQNQIEKEKQSNQDLETLSEELIKDKEQLQVVMETLKADKDRQIKDLKQENDHLNQVVLSLRQRSQVSSEARVKDIEKENKILHETVTETSSKLSKLEFEKKQLQKDFDQVREKVERVEEMEKELHRLERENEQLTKKAAVMKIVTEKVEVLEQENGDLEVENRKLRKSLDTLQNISIRLGDLERDNKQLDEENLELRRVVETMRFTSTKMAQIEAENKDLEREKEDLRKNVEMLKAMNKKSERLELSYQSISSENQRLQQIVENSSKKIQELEKEIQGMESENQVLQRNLEELKVSAKRLESLEKENKALEQGMSQLEKDKKMLEKETKRLWQQVELKDAILDDSTVKLAVAEKENKTLEKEIARFRESSCKLKEFEKDNKDLLKQVTIDKRTLATLREDLVLEKLKSQKLSSELDKLSQELEKMGLNKELLLEDDNGNDDTKYKLLESKTESALKSTLAVKEEKIAMLEAQVKDFLNLNQQLQNDLNMVKKDFDALKQTQQDGQYAQKSLRNSAEKLIANQQMNEKLETGHQEATTELLKLKDRAIELERNNAALHTEKQLLKEQLKHLETQNVSFNTQILTLQKQNVFLQEHNTALQTQTAKLQVENSTLSSQSASLTAQNALLQNQQTAKENENENLLKQKEQLKAEYESLLQDHEHLTSLHERQSAEYERLINQHSCLKTLHKTLDLEHKGLRERYNSLTKHKAELEELELVLKNEREVLQQERRSNAITTGENQKLREELDRVNFLHNQLKAEYEGLHSHTKELKTSLNNSQLELNRWQARYDELKEQHQSMDISLTKLDNHCELLSRLKGNLEEENHHLLSQIQMLSQQNQMLLEQNMESKEQYHEEQKQYIDKLNALRRHKEKLEEKIMDQYKFYDPAPKKKNPWIGARALVKFIKPKKETPRERLKPAAESSTWHSESPEMVNSPSASQKWKHQHEGQDNTSQGSNPVEERDSPGCSSNKAVLMDLKQKRNSHHGGSNDNAEISADSATKGSCVEMGPRTYSTSAIHVHTSTPISRLQSRPKGYNSEDDLCEQSPEVEFASTRRHVSRPNSLESSRNASSSSSPLNLKGSLDHIHGRTESLSSEDMVPSREAPVLLRDTYSLHSAAAFLSPGSRHESSSHRNGLMSCDIPQRSNPSQSHTGRQRSASPGSEMVTLEEFLEESNRLSLPSDTSTNRDDLLGDYFRKANEPSATGNLLVQPSRKEAAKMPTSLVAPTVKMAVAGEEGRTARPDNYMKPNLRQVEPDALANPQGSLKLSHPAQQQCASGARQMAQPQHPGTVGRRSTSLNRAFSLASADLLRAAGPEAYRQESPQKSGAELHGGKDTVCQSTRASVPTSSQAPLRERPQSAKVAGSVQAVDSRCRQLEGRRLSLLPPKDERPLSFHQFSASPIASSSSLNVQQQERVNAGQHYSSASHTPSKVKPKSAPRTEEVATVAPARAVCSTTEANTSPGQGQGDALLTKCQGKLLESSSGAVEEPVRGNSSNSTPGSPDPQGDQQTVWYEYGCV</sequence>
<dbReference type="InterPro" id="IPR036872">
    <property type="entry name" value="CH_dom_sf"/>
</dbReference>
<evidence type="ECO:0000313" key="9">
    <source>
        <dbReference type="Proteomes" id="UP000504602"/>
    </source>
</evidence>
<feature type="compositionally biased region" description="Polar residues" evidence="7">
    <location>
        <begin position="1392"/>
        <end position="1411"/>
    </location>
</feature>
<feature type="compositionally biased region" description="Polar residues" evidence="7">
    <location>
        <begin position="1878"/>
        <end position="1899"/>
    </location>
</feature>
<feature type="coiled-coil region" evidence="6">
    <location>
        <begin position="1097"/>
        <end position="1138"/>
    </location>
</feature>
<gene>
    <name evidence="10" type="primary">CCDC88C</name>
</gene>
<feature type="coiled-coil region" evidence="6">
    <location>
        <begin position="1167"/>
        <end position="1348"/>
    </location>
</feature>
<dbReference type="Gene3D" id="1.10.418.10">
    <property type="entry name" value="Calponin-like domain"/>
    <property type="match status" value="1"/>
</dbReference>
<name>A0A8N5HZ41_GEOFO</name>
<feature type="compositionally biased region" description="Polar residues" evidence="7">
    <location>
        <begin position="1456"/>
        <end position="1472"/>
    </location>
</feature>
<evidence type="ECO:0000313" key="10">
    <source>
        <dbReference type="RefSeq" id="XP_030922027.1"/>
    </source>
</evidence>
<keyword evidence="9" id="KW-1185">Reference proteome</keyword>